<dbReference type="InterPro" id="IPR043128">
    <property type="entry name" value="Rev_trsase/Diguanyl_cyclase"/>
</dbReference>
<protein>
    <recommendedName>
        <fullName evidence="2">diguanylate cyclase</fullName>
        <ecNumber evidence="2">2.7.7.65</ecNumber>
    </recommendedName>
</protein>
<dbReference type="SUPFAM" id="SSF53850">
    <property type="entry name" value="Periplasmic binding protein-like II"/>
    <property type="match status" value="1"/>
</dbReference>
<dbReference type="GO" id="GO:0043709">
    <property type="term" value="P:cell adhesion involved in single-species biofilm formation"/>
    <property type="evidence" value="ECO:0007669"/>
    <property type="project" value="TreeGrafter"/>
</dbReference>
<dbReference type="GO" id="GO:1902201">
    <property type="term" value="P:negative regulation of bacterial-type flagellum-dependent cell motility"/>
    <property type="evidence" value="ECO:0007669"/>
    <property type="project" value="TreeGrafter"/>
</dbReference>
<dbReference type="PANTHER" id="PTHR45138:SF9">
    <property type="entry name" value="DIGUANYLATE CYCLASE DGCM-RELATED"/>
    <property type="match status" value="1"/>
</dbReference>
<evidence type="ECO:0000259" key="6">
    <source>
        <dbReference type="PROSITE" id="PS50887"/>
    </source>
</evidence>
<organism evidence="7 8">
    <name type="scientific">Pelagibaculum spongiae</name>
    <dbReference type="NCBI Taxonomy" id="2080658"/>
    <lineage>
        <taxon>Bacteria</taxon>
        <taxon>Pseudomonadati</taxon>
        <taxon>Pseudomonadota</taxon>
        <taxon>Gammaproteobacteria</taxon>
        <taxon>Oceanospirillales</taxon>
        <taxon>Pelagibaculum</taxon>
    </lineage>
</organism>
<feature type="transmembrane region" description="Helical" evidence="4">
    <location>
        <begin position="249"/>
        <end position="272"/>
    </location>
</feature>
<dbReference type="Pfam" id="PF00497">
    <property type="entry name" value="SBP_bac_3"/>
    <property type="match status" value="1"/>
</dbReference>
<evidence type="ECO:0000256" key="2">
    <source>
        <dbReference type="ARBA" id="ARBA00012528"/>
    </source>
</evidence>
<feature type="domain" description="GGDEF" evidence="6">
    <location>
        <begin position="345"/>
        <end position="480"/>
    </location>
</feature>
<dbReference type="CDD" id="cd01949">
    <property type="entry name" value="GGDEF"/>
    <property type="match status" value="1"/>
</dbReference>
<dbReference type="EMBL" id="QDDL01000002">
    <property type="protein sequence ID" value="PVZ70387.1"/>
    <property type="molecule type" value="Genomic_DNA"/>
</dbReference>
<evidence type="ECO:0000256" key="5">
    <source>
        <dbReference type="SAM" id="SignalP"/>
    </source>
</evidence>
<keyword evidence="5" id="KW-0732">Signal</keyword>
<name>A0A2V1GYH5_9GAMM</name>
<dbReference type="SMART" id="SM00062">
    <property type="entry name" value="PBPb"/>
    <property type="match status" value="1"/>
</dbReference>
<dbReference type="PROSITE" id="PS50887">
    <property type="entry name" value="GGDEF"/>
    <property type="match status" value="1"/>
</dbReference>
<dbReference type="InterPro" id="IPR000160">
    <property type="entry name" value="GGDEF_dom"/>
</dbReference>
<evidence type="ECO:0000256" key="3">
    <source>
        <dbReference type="ARBA" id="ARBA00034247"/>
    </source>
</evidence>
<dbReference type="InterPro" id="IPR001638">
    <property type="entry name" value="Solute-binding_3/MltF_N"/>
</dbReference>
<proteinExistence type="predicted"/>
<dbReference type="Gene3D" id="3.40.190.10">
    <property type="entry name" value="Periplasmic binding protein-like II"/>
    <property type="match status" value="2"/>
</dbReference>
<dbReference type="AlphaFoldDB" id="A0A2V1GYH5"/>
<dbReference type="FunFam" id="3.30.70.270:FF:000001">
    <property type="entry name" value="Diguanylate cyclase domain protein"/>
    <property type="match status" value="1"/>
</dbReference>
<dbReference type="PANTHER" id="PTHR45138">
    <property type="entry name" value="REGULATORY COMPONENTS OF SENSORY TRANSDUCTION SYSTEM"/>
    <property type="match status" value="1"/>
</dbReference>
<evidence type="ECO:0000313" key="8">
    <source>
        <dbReference type="Proteomes" id="UP000244906"/>
    </source>
</evidence>
<dbReference type="NCBIfam" id="TIGR00254">
    <property type="entry name" value="GGDEF"/>
    <property type="match status" value="1"/>
</dbReference>
<feature type="signal peptide" evidence="5">
    <location>
        <begin position="1"/>
        <end position="19"/>
    </location>
</feature>
<dbReference type="SMART" id="SM00267">
    <property type="entry name" value="GGDEF"/>
    <property type="match status" value="1"/>
</dbReference>
<dbReference type="InterPro" id="IPR050469">
    <property type="entry name" value="Diguanylate_Cyclase"/>
</dbReference>
<dbReference type="GO" id="GO:0052621">
    <property type="term" value="F:diguanylate cyclase activity"/>
    <property type="evidence" value="ECO:0007669"/>
    <property type="project" value="UniProtKB-EC"/>
</dbReference>
<feature type="chain" id="PRO_5016091647" description="diguanylate cyclase" evidence="5">
    <location>
        <begin position="20"/>
        <end position="493"/>
    </location>
</feature>
<evidence type="ECO:0000256" key="4">
    <source>
        <dbReference type="SAM" id="Phobius"/>
    </source>
</evidence>
<dbReference type="InterPro" id="IPR029787">
    <property type="entry name" value="Nucleotide_cyclase"/>
</dbReference>
<accession>A0A2V1GYH5</accession>
<comment type="cofactor">
    <cofactor evidence="1">
        <name>Mg(2+)</name>
        <dbReference type="ChEBI" id="CHEBI:18420"/>
    </cofactor>
</comment>
<comment type="caution">
    <text evidence="7">The sequence shown here is derived from an EMBL/GenBank/DDBJ whole genome shotgun (WGS) entry which is preliminary data.</text>
</comment>
<sequence>MTRVLLILLLLAGPSLAPAESPKQLAVAFDQNWRPFSYVDQKGQPRGLLVDFWIEWSRINQVNVDFQMLPWHETLQAVKDGRADLHSGLFITSRRDHFLNFADSVTELNGGLFLNRKYASYSETELSGLRIGVIEGGFSSQYVRDYLPKVASVIFESTSEMIRAAGDGKVDGFFSGQVTANYNLQRRNISDQFIYYKETFNRPLYISIAKNNKELHRWVSASMKPVPDAEKRRIYERWVAVERQLPEDFYLWLSFAIVLLVLLLSCGHIYVLRRQVHARTTELNRNLKAREVILNDLRQANRQMEKHRLMLERMSLTDALTGIANRRAFQTSFRRSCYESAALDRPLGLLMIDLDHFKRYNDVCGHQAGDTVLGRVADLLSSGMCRAGDLVCRYGGEEFVCLLPDTDQKGVECVANRLVNLIFNKQIKHPSSEFGVVTISVGGSIVDGNPGNGSALLQLADQQLYEVKRNGRNGVRVAAMKPCEEPQASVVLD</sequence>
<evidence type="ECO:0000256" key="1">
    <source>
        <dbReference type="ARBA" id="ARBA00001946"/>
    </source>
</evidence>
<dbReference type="OrthoDB" id="9180959at2"/>
<dbReference type="RefSeq" id="WP_116686459.1">
    <property type="nucleotide sequence ID" value="NZ_CAWNYD010000002.1"/>
</dbReference>
<dbReference type="EC" id="2.7.7.65" evidence="2"/>
<dbReference type="Pfam" id="PF00990">
    <property type="entry name" value="GGDEF"/>
    <property type="match status" value="1"/>
</dbReference>
<gene>
    <name evidence="7" type="ORF">DC094_07275</name>
</gene>
<reference evidence="7 8" key="1">
    <citation type="submission" date="2018-04" db="EMBL/GenBank/DDBJ databases">
        <title>Thalassorhabdus spongiae gen. nov., sp. nov., isolated from a marine sponge in South-West Iceland.</title>
        <authorList>
            <person name="Knobloch S."/>
            <person name="Daussin A."/>
            <person name="Johannsson R."/>
            <person name="Marteinsson V.T."/>
        </authorList>
    </citation>
    <scope>NUCLEOTIDE SEQUENCE [LARGE SCALE GENOMIC DNA]</scope>
    <source>
        <strain evidence="7 8">Hp12</strain>
    </source>
</reference>
<keyword evidence="4" id="KW-0812">Transmembrane</keyword>
<keyword evidence="4" id="KW-1133">Transmembrane helix</keyword>
<dbReference type="Proteomes" id="UP000244906">
    <property type="component" value="Unassembled WGS sequence"/>
</dbReference>
<comment type="catalytic activity">
    <reaction evidence="3">
        <text>2 GTP = 3',3'-c-di-GMP + 2 diphosphate</text>
        <dbReference type="Rhea" id="RHEA:24898"/>
        <dbReference type="ChEBI" id="CHEBI:33019"/>
        <dbReference type="ChEBI" id="CHEBI:37565"/>
        <dbReference type="ChEBI" id="CHEBI:58805"/>
        <dbReference type="EC" id="2.7.7.65"/>
    </reaction>
</comment>
<dbReference type="Gene3D" id="3.30.70.270">
    <property type="match status" value="1"/>
</dbReference>
<dbReference type="GO" id="GO:0005886">
    <property type="term" value="C:plasma membrane"/>
    <property type="evidence" value="ECO:0007669"/>
    <property type="project" value="TreeGrafter"/>
</dbReference>
<keyword evidence="4" id="KW-0472">Membrane</keyword>
<dbReference type="SUPFAM" id="SSF55073">
    <property type="entry name" value="Nucleotide cyclase"/>
    <property type="match status" value="1"/>
</dbReference>
<evidence type="ECO:0000313" key="7">
    <source>
        <dbReference type="EMBL" id="PVZ70387.1"/>
    </source>
</evidence>
<keyword evidence="8" id="KW-1185">Reference proteome</keyword>